<gene>
    <name evidence="1" type="ORF">pdam_00010778</name>
</gene>
<accession>A0A3M6UYG9</accession>
<dbReference type="EMBL" id="RCHS01000457">
    <property type="protein sequence ID" value="RMX58756.1"/>
    <property type="molecule type" value="Genomic_DNA"/>
</dbReference>
<reference evidence="1 2" key="1">
    <citation type="journal article" date="2018" name="Sci. Rep.">
        <title>Comparative analysis of the Pocillopora damicornis genome highlights role of immune system in coral evolution.</title>
        <authorList>
            <person name="Cunning R."/>
            <person name="Bay R.A."/>
            <person name="Gillette P."/>
            <person name="Baker A.C."/>
            <person name="Traylor-Knowles N."/>
        </authorList>
    </citation>
    <scope>NUCLEOTIDE SEQUENCE [LARGE SCALE GENOMIC DNA]</scope>
    <source>
        <strain evidence="1">RSMAS</strain>
        <tissue evidence="1">Whole animal</tissue>
    </source>
</reference>
<dbReference type="OrthoDB" id="6021679at2759"/>
<dbReference type="AlphaFoldDB" id="A0A3M6UYG9"/>
<evidence type="ECO:0000313" key="2">
    <source>
        <dbReference type="Proteomes" id="UP000275408"/>
    </source>
</evidence>
<protein>
    <submittedName>
        <fullName evidence="1">Uncharacterized protein</fullName>
    </submittedName>
</protein>
<keyword evidence="2" id="KW-1185">Reference proteome</keyword>
<evidence type="ECO:0000313" key="1">
    <source>
        <dbReference type="EMBL" id="RMX58756.1"/>
    </source>
</evidence>
<organism evidence="1 2">
    <name type="scientific">Pocillopora damicornis</name>
    <name type="common">Cauliflower coral</name>
    <name type="synonym">Millepora damicornis</name>
    <dbReference type="NCBI Taxonomy" id="46731"/>
    <lineage>
        <taxon>Eukaryota</taxon>
        <taxon>Metazoa</taxon>
        <taxon>Cnidaria</taxon>
        <taxon>Anthozoa</taxon>
        <taxon>Hexacorallia</taxon>
        <taxon>Scleractinia</taxon>
        <taxon>Astrocoeniina</taxon>
        <taxon>Pocilloporidae</taxon>
        <taxon>Pocillopora</taxon>
    </lineage>
</organism>
<proteinExistence type="predicted"/>
<dbReference type="Proteomes" id="UP000275408">
    <property type="component" value="Unassembled WGS sequence"/>
</dbReference>
<sequence>MDSGVVALTEKNVLIEGSHLLTIGSGTFQQWIVDGFIERKINYDKQKNWIVTRICLKEDKINHILAGRGNFPCEDNSRRPPLLEELGPAESDALLAGTGDF</sequence>
<comment type="caution">
    <text evidence="1">The sequence shown here is derived from an EMBL/GenBank/DDBJ whole genome shotgun (WGS) entry which is preliminary data.</text>
</comment>
<name>A0A3M6UYG9_POCDA</name>